<dbReference type="KEGG" id="otr:OTERR_05320"/>
<proteinExistence type="predicted"/>
<keyword evidence="1" id="KW-0732">Signal</keyword>
<dbReference type="AlphaFoldDB" id="A0A5C1E704"/>
<dbReference type="Pfam" id="PF00144">
    <property type="entry name" value="Beta-lactamase"/>
    <property type="match status" value="1"/>
</dbReference>
<evidence type="ECO:0000313" key="4">
    <source>
        <dbReference type="Proteomes" id="UP000323671"/>
    </source>
</evidence>
<gene>
    <name evidence="3" type="ORF">OTERR_05320</name>
</gene>
<feature type="signal peptide" evidence="1">
    <location>
        <begin position="1"/>
        <end position="31"/>
    </location>
</feature>
<name>A0A5C1E704_9RHOO</name>
<dbReference type="InterPro" id="IPR001466">
    <property type="entry name" value="Beta-lactam-related"/>
</dbReference>
<organism evidence="3 4">
    <name type="scientific">Oryzomicrobium terrae</name>
    <dbReference type="NCBI Taxonomy" id="1735038"/>
    <lineage>
        <taxon>Bacteria</taxon>
        <taxon>Pseudomonadati</taxon>
        <taxon>Pseudomonadota</taxon>
        <taxon>Betaproteobacteria</taxon>
        <taxon>Rhodocyclales</taxon>
        <taxon>Rhodocyclaceae</taxon>
        <taxon>Oryzomicrobium</taxon>
    </lineage>
</organism>
<dbReference type="EMBL" id="CP022579">
    <property type="protein sequence ID" value="QEL64008.1"/>
    <property type="molecule type" value="Genomic_DNA"/>
</dbReference>
<evidence type="ECO:0000313" key="3">
    <source>
        <dbReference type="EMBL" id="QEL64008.1"/>
    </source>
</evidence>
<dbReference type="RefSeq" id="WP_149424778.1">
    <property type="nucleotide sequence ID" value="NZ_CP022579.1"/>
</dbReference>
<dbReference type="InterPro" id="IPR050789">
    <property type="entry name" value="Diverse_Enzym_Activities"/>
</dbReference>
<feature type="domain" description="Beta-lactamase-related" evidence="2">
    <location>
        <begin position="117"/>
        <end position="398"/>
    </location>
</feature>
<dbReference type="PANTHER" id="PTHR43283:SF14">
    <property type="entry name" value="BLL8153 PROTEIN"/>
    <property type="match status" value="1"/>
</dbReference>
<dbReference type="Proteomes" id="UP000323671">
    <property type="component" value="Chromosome"/>
</dbReference>
<dbReference type="PANTHER" id="PTHR43283">
    <property type="entry name" value="BETA-LACTAMASE-RELATED"/>
    <property type="match status" value="1"/>
</dbReference>
<evidence type="ECO:0000256" key="1">
    <source>
        <dbReference type="SAM" id="SignalP"/>
    </source>
</evidence>
<accession>A0A5C1E704</accession>
<protein>
    <recommendedName>
        <fullName evidence="2">Beta-lactamase-related domain-containing protein</fullName>
    </recommendedName>
</protein>
<keyword evidence="4" id="KW-1185">Reference proteome</keyword>
<reference evidence="3 4" key="1">
    <citation type="submission" date="2017-07" db="EMBL/GenBank/DDBJ databases">
        <title>Complete genome sequence of Oryzomicrobium terrae TPP412.</title>
        <authorList>
            <person name="Chiu L.-W."/>
            <person name="Lo K.-J."/>
            <person name="Tsai Y.-M."/>
            <person name="Lin S.-S."/>
            <person name="Kuo C.-H."/>
            <person name="Liu C.-T."/>
        </authorList>
    </citation>
    <scope>NUCLEOTIDE SEQUENCE [LARGE SCALE GENOMIC DNA]</scope>
    <source>
        <strain evidence="3 4">TPP412</strain>
    </source>
</reference>
<evidence type="ECO:0000259" key="2">
    <source>
        <dbReference type="Pfam" id="PF00144"/>
    </source>
</evidence>
<feature type="chain" id="PRO_5022695423" description="Beta-lactamase-related domain-containing protein" evidence="1">
    <location>
        <begin position="32"/>
        <end position="414"/>
    </location>
</feature>
<dbReference type="SUPFAM" id="SSF56601">
    <property type="entry name" value="beta-lactamase/transpeptidase-like"/>
    <property type="match status" value="1"/>
</dbReference>
<sequence>MSRTTSVHRPSRLKQLGFLIPLAFLSASALAQGPVNVHGKEKIGTVQQVYDGALFPDVQVNTFRNIDRLFSTRTVKHGTKVYPLPAADKPLGNFKFTSNGKDYDLYDYVSLNRVSGLLVIKDGKVAFENYQLGNSDKTRWMSMSVVKSITATLVGAAIKDGYIKSIDDPVTRYLPQLAGSAYDGVTVRNLLQMASGVKWNETYTDPNSDRRHMLEVQNSQKPGGVLELMAKLPRAAEPGTRWNYSTGETHVAGALVRAAVGKPVAQYLSEKIWSKFGMESDATWWLESPNGLEVGGSGLSATLRDYGRFGLFLMGGGKAGGEQVLPDGWVQEAGSPKMVDGKQVNYGYMLWPIPNAAGTINEGAFEARGIFGQHIYMNPKENVVVVVWSALPKPTGKATVGDNDFFAAVSQALR</sequence>
<dbReference type="Gene3D" id="3.40.710.10">
    <property type="entry name" value="DD-peptidase/beta-lactamase superfamily"/>
    <property type="match status" value="1"/>
</dbReference>
<dbReference type="InterPro" id="IPR012338">
    <property type="entry name" value="Beta-lactam/transpept-like"/>
</dbReference>